<evidence type="ECO:0000313" key="3">
    <source>
        <dbReference type="Proteomes" id="UP000246991"/>
    </source>
</evidence>
<gene>
    <name evidence="2" type="ORF">C7212DRAFT_278060</name>
</gene>
<feature type="compositionally biased region" description="Low complexity" evidence="1">
    <location>
        <begin position="13"/>
        <end position="25"/>
    </location>
</feature>
<feature type="compositionally biased region" description="Polar residues" evidence="1">
    <location>
        <begin position="26"/>
        <end position="40"/>
    </location>
</feature>
<evidence type="ECO:0000313" key="2">
    <source>
        <dbReference type="EMBL" id="PWW78519.1"/>
    </source>
</evidence>
<feature type="region of interest" description="Disordered" evidence="1">
    <location>
        <begin position="1"/>
        <end position="140"/>
    </location>
</feature>
<keyword evidence="3" id="KW-1185">Reference proteome</keyword>
<feature type="compositionally biased region" description="Polar residues" evidence="1">
    <location>
        <begin position="112"/>
        <end position="131"/>
    </location>
</feature>
<dbReference type="EMBL" id="PYWC01000015">
    <property type="protein sequence ID" value="PWW78519.1"/>
    <property type="molecule type" value="Genomic_DNA"/>
</dbReference>
<dbReference type="Proteomes" id="UP000246991">
    <property type="component" value="Unassembled WGS sequence"/>
</dbReference>
<feature type="compositionally biased region" description="Polar residues" evidence="1">
    <location>
        <begin position="57"/>
        <end position="66"/>
    </location>
</feature>
<feature type="compositionally biased region" description="Low complexity" evidence="1">
    <location>
        <begin position="78"/>
        <end position="87"/>
    </location>
</feature>
<comment type="caution">
    <text evidence="2">The sequence shown here is derived from an EMBL/GenBank/DDBJ whole genome shotgun (WGS) entry which is preliminary data.</text>
</comment>
<protein>
    <submittedName>
        <fullName evidence="2">Uncharacterized protein</fullName>
    </submittedName>
</protein>
<accession>A0A317SVU7</accession>
<dbReference type="OrthoDB" id="5419950at2759"/>
<dbReference type="AlphaFoldDB" id="A0A317SVU7"/>
<sequence length="178" mass="18876">MGQQPSKRPGDKGSAPAGASAASLSVDGNTLPITKSDTQGSTRSIRESIRSKISASANRDSPSTSLAALPNAADKSDAASVRSSTSARSRRESRNSNPNLPPPLTSSLSRSIPNSEPSTSTNTPYDSTNSLVPPPSPVHGVTLRWKAERTGKWTMSPMRLLGLAPCNLPIRKRQRNRF</sequence>
<organism evidence="2 3">
    <name type="scientific">Tuber magnatum</name>
    <name type="common">white Piedmont truffle</name>
    <dbReference type="NCBI Taxonomy" id="42249"/>
    <lineage>
        <taxon>Eukaryota</taxon>
        <taxon>Fungi</taxon>
        <taxon>Dikarya</taxon>
        <taxon>Ascomycota</taxon>
        <taxon>Pezizomycotina</taxon>
        <taxon>Pezizomycetes</taxon>
        <taxon>Pezizales</taxon>
        <taxon>Tuberaceae</taxon>
        <taxon>Tuber</taxon>
    </lineage>
</organism>
<proteinExistence type="predicted"/>
<reference evidence="2 3" key="1">
    <citation type="submission" date="2018-03" db="EMBL/GenBank/DDBJ databases">
        <title>Genomes of Pezizomycetes fungi and the evolution of truffles.</title>
        <authorList>
            <person name="Murat C."/>
            <person name="Payen T."/>
            <person name="Noel B."/>
            <person name="Kuo A."/>
            <person name="Martin F.M."/>
        </authorList>
    </citation>
    <scope>NUCLEOTIDE SEQUENCE [LARGE SCALE GENOMIC DNA]</scope>
    <source>
        <strain evidence="2">091103-1</strain>
    </source>
</reference>
<evidence type="ECO:0000256" key="1">
    <source>
        <dbReference type="SAM" id="MobiDB-lite"/>
    </source>
</evidence>
<name>A0A317SVU7_9PEZI</name>
<dbReference type="STRING" id="42249.A0A317SVU7"/>